<dbReference type="InterPro" id="IPR001806">
    <property type="entry name" value="Small_GTPase"/>
</dbReference>
<feature type="region of interest" description="Disordered" evidence="1">
    <location>
        <begin position="282"/>
        <end position="305"/>
    </location>
</feature>
<dbReference type="EMBL" id="JARBJD010000185">
    <property type="protein sequence ID" value="KAK2948070.1"/>
    <property type="molecule type" value="Genomic_DNA"/>
</dbReference>
<evidence type="ECO:0000313" key="2">
    <source>
        <dbReference type="EMBL" id="KAK2948070.1"/>
    </source>
</evidence>
<dbReference type="SMART" id="SM00174">
    <property type="entry name" value="RHO"/>
    <property type="match status" value="1"/>
</dbReference>
<organism evidence="2 3">
    <name type="scientific">Blattamonas nauphoetae</name>
    <dbReference type="NCBI Taxonomy" id="2049346"/>
    <lineage>
        <taxon>Eukaryota</taxon>
        <taxon>Metamonada</taxon>
        <taxon>Preaxostyla</taxon>
        <taxon>Oxymonadida</taxon>
        <taxon>Blattamonas</taxon>
    </lineage>
</organism>
<evidence type="ECO:0000313" key="3">
    <source>
        <dbReference type="Proteomes" id="UP001281761"/>
    </source>
</evidence>
<feature type="region of interest" description="Disordered" evidence="1">
    <location>
        <begin position="426"/>
        <end position="583"/>
    </location>
</feature>
<feature type="compositionally biased region" description="Basic and acidic residues" evidence="1">
    <location>
        <begin position="282"/>
        <end position="303"/>
    </location>
</feature>
<feature type="region of interest" description="Disordered" evidence="1">
    <location>
        <begin position="1022"/>
        <end position="1044"/>
    </location>
</feature>
<evidence type="ECO:0000256" key="1">
    <source>
        <dbReference type="SAM" id="MobiDB-lite"/>
    </source>
</evidence>
<dbReference type="SUPFAM" id="SSF52540">
    <property type="entry name" value="P-loop containing nucleoside triphosphate hydrolases"/>
    <property type="match status" value="1"/>
</dbReference>
<accession>A0ABQ9XCW9</accession>
<feature type="region of interest" description="Disordered" evidence="1">
    <location>
        <begin position="940"/>
        <end position="993"/>
    </location>
</feature>
<feature type="region of interest" description="Disordered" evidence="1">
    <location>
        <begin position="321"/>
        <end position="391"/>
    </location>
</feature>
<dbReference type="Gene3D" id="3.40.50.300">
    <property type="entry name" value="P-loop containing nucleotide triphosphate hydrolases"/>
    <property type="match status" value="1"/>
</dbReference>
<name>A0ABQ9XCW9_9EUKA</name>
<dbReference type="Proteomes" id="UP001281761">
    <property type="component" value="Unassembled WGS sequence"/>
</dbReference>
<proteinExistence type="predicted"/>
<protein>
    <submittedName>
        <fullName evidence="2">Uncharacterized protein</fullName>
    </submittedName>
</protein>
<feature type="region of interest" description="Disordered" evidence="1">
    <location>
        <begin position="180"/>
        <end position="210"/>
    </location>
</feature>
<dbReference type="SMART" id="SM00175">
    <property type="entry name" value="RAB"/>
    <property type="match status" value="1"/>
</dbReference>
<dbReference type="Pfam" id="PF00071">
    <property type="entry name" value="Ras"/>
    <property type="match status" value="1"/>
</dbReference>
<feature type="region of interest" description="Disordered" evidence="1">
    <location>
        <begin position="608"/>
        <end position="671"/>
    </location>
</feature>
<feature type="region of interest" description="Disordered" evidence="1">
    <location>
        <begin position="847"/>
        <end position="875"/>
    </location>
</feature>
<feature type="compositionally biased region" description="Basic and acidic residues" evidence="1">
    <location>
        <begin position="426"/>
        <end position="493"/>
    </location>
</feature>
<feature type="compositionally biased region" description="Polar residues" evidence="1">
    <location>
        <begin position="1153"/>
        <end position="1166"/>
    </location>
</feature>
<dbReference type="InterPro" id="IPR027417">
    <property type="entry name" value="P-loop_NTPase"/>
</dbReference>
<feature type="compositionally biased region" description="Polar residues" evidence="1">
    <location>
        <begin position="192"/>
        <end position="210"/>
    </location>
</feature>
<feature type="compositionally biased region" description="Basic and acidic residues" evidence="1">
    <location>
        <begin position="500"/>
        <end position="583"/>
    </location>
</feature>
<gene>
    <name evidence="2" type="ORF">BLNAU_17017</name>
</gene>
<keyword evidence="3" id="KW-1185">Reference proteome</keyword>
<feature type="compositionally biased region" description="Acidic residues" evidence="1">
    <location>
        <begin position="182"/>
        <end position="191"/>
    </location>
</feature>
<feature type="region of interest" description="Disordered" evidence="1">
    <location>
        <begin position="683"/>
        <end position="807"/>
    </location>
</feature>
<sequence length="1246" mass="149415">MEELTLACTVLGDVAVGKSSLIRALGAVFQESEVNEFYSDFELKTAFLQQSNSSESIQQIVFYEPSPNQDSSIIRCVTESFMILLCFSLDSESSFSSLSTRWYPLIENLPLPEGRDPPRVFLIGTKSDLSQEFEVDPEYASNLAQLHHSQLICVSTVDNENIRLLRSFVGTLVKRIEQEDHPWEEEEEEDSYSQSGSPSKSRGDQNNQTDEYVETPEIWDAPSQSEQHHDPYWQQYETDADHGRANQLWYEAEERRCLGEEEYKQYTRLLMESSLEDEKRLLEDQLRASHSQKEREAMERVERSAMQVEEEFQQRLLQEEIKQQEIAESERKRLEEEEERLREEEERKQAEEEQKQRDLEEERQREAERIREEEEYLRTEEERRAAEEHRLSVQRWMEAEETRKMAEEETFQNYRLQSEMFLAREKRRMEEEKEREAEERIEEERRKEEERRRREEQLQREREDKERMEEYQRNLQERLRLEGVERKQMKLEEDIQNTRMRAEQMIEEEKRRMERERQKEEEKRKREEERKRKREEEHRWKEAEERKRKEKEESKKRKEEKQKEKQKREQELETERANVLRVEREAMEMAERTALQLAEEFERRLKKEEERRLENEELERQREAEEEEKKRFDEELKREEEARREQEEMERQRRDEEANRIKESRWKEESERLKMAIEDQLSHQMRRLEEAQKEEEERVRCEKERRRKEDSLNRQRMKEEEDRRTAEREKNEKAEQKALALEEARRNTLLAKEKQLQQRKLEKELKKRQADQERQKENAENELMKEEDTRARLLRAREDEERQKRREDQLRIEIAAQAKENLIRRLKFEEEERNAMKNEEDALRSLQLKHSDSDPSLRTLSSHATSHRSSGRHFSSPFFSNCSVSRFDTTTDGKVNPIYSFSLTNHLHTSIDLEPKPRKTIFAEELEQRALVSPQTFTLDRTLKTPPPARSLLNTRPITSRTRRSANMSPPQTARTRMTSKTERQTPDTDSSFSIFRRIQTDVSAKLAGEGEWSEAVKMELDPAASDEEDAGQQTTRTERSSEMSPIGVIHAAVQKGKTVQIKVFSNTNAKVLAKSIRATFMLSKEKEMELRKCVEGILKRWEEKENEKRKKEEEKAENEEKRDKHDLDTIDETKPQPLKQPRKSKKSKTENSDVPLSTRRTTQSQGLRTQRHILFKLNVQLGHGRTGIVVVRKGDDPERIAQSFCVRHKLESGNVEKIREMIEGYACMMEREIVAERNELAQTAR</sequence>
<comment type="caution">
    <text evidence="2">The sequence shown here is derived from an EMBL/GenBank/DDBJ whole genome shotgun (WGS) entry which is preliminary data.</text>
</comment>
<feature type="region of interest" description="Disordered" evidence="1">
    <location>
        <begin position="1105"/>
        <end position="1166"/>
    </location>
</feature>
<reference evidence="2 3" key="1">
    <citation type="journal article" date="2022" name="bioRxiv">
        <title>Genomics of Preaxostyla Flagellates Illuminates Evolutionary Transitions and the Path Towards Mitochondrial Loss.</title>
        <authorList>
            <person name="Novak L.V.F."/>
            <person name="Treitli S.C."/>
            <person name="Pyrih J."/>
            <person name="Halakuc P."/>
            <person name="Pipaliya S.V."/>
            <person name="Vacek V."/>
            <person name="Brzon O."/>
            <person name="Soukal P."/>
            <person name="Eme L."/>
            <person name="Dacks J.B."/>
            <person name="Karnkowska A."/>
            <person name="Elias M."/>
            <person name="Hampl V."/>
        </authorList>
    </citation>
    <scope>NUCLEOTIDE SEQUENCE [LARGE SCALE GENOMIC DNA]</scope>
    <source>
        <strain evidence="2">NAU3</strain>
        <tissue evidence="2">Gut</tissue>
    </source>
</reference>
<feature type="compositionally biased region" description="Polar residues" evidence="1">
    <location>
        <begin position="952"/>
        <end position="979"/>
    </location>
</feature>
<feature type="compositionally biased region" description="Basic and acidic residues" evidence="1">
    <location>
        <begin position="1105"/>
        <end position="1135"/>
    </location>
</feature>